<protein>
    <recommendedName>
        <fullName evidence="5">Arylamine N-acetyltransferase</fullName>
    </recommendedName>
</protein>
<reference evidence="3" key="2">
    <citation type="submission" date="2023-05" db="EMBL/GenBank/DDBJ databases">
        <authorList>
            <consortium name="Lawrence Berkeley National Laboratory"/>
            <person name="Steindorff A."/>
            <person name="Hensen N."/>
            <person name="Bonometti L."/>
            <person name="Westerberg I."/>
            <person name="Brannstrom I.O."/>
            <person name="Guillou S."/>
            <person name="Cros-Aarteil S."/>
            <person name="Calhoun S."/>
            <person name="Haridas S."/>
            <person name="Kuo A."/>
            <person name="Mondo S."/>
            <person name="Pangilinan J."/>
            <person name="Riley R."/>
            <person name="Labutti K."/>
            <person name="Andreopoulos B."/>
            <person name="Lipzen A."/>
            <person name="Chen C."/>
            <person name="Yanf M."/>
            <person name="Daum C."/>
            <person name="Ng V."/>
            <person name="Clum A."/>
            <person name="Ohm R."/>
            <person name="Martin F."/>
            <person name="Silar P."/>
            <person name="Natvig D."/>
            <person name="Lalanne C."/>
            <person name="Gautier V."/>
            <person name="Ament-Velasquez S.L."/>
            <person name="Kruys A."/>
            <person name="Hutchinson M.I."/>
            <person name="Powell A.J."/>
            <person name="Barry K."/>
            <person name="Miller A.N."/>
            <person name="Grigoriev I.V."/>
            <person name="Debuchy R."/>
            <person name="Gladieux P."/>
            <person name="Thoren M.H."/>
            <person name="Johannesson H."/>
        </authorList>
    </citation>
    <scope>NUCLEOTIDE SEQUENCE</scope>
    <source>
        <strain evidence="3">PSN293</strain>
    </source>
</reference>
<dbReference type="SUPFAM" id="SSF54001">
    <property type="entry name" value="Cysteine proteinases"/>
    <property type="match status" value="1"/>
</dbReference>
<name>A0AAN6Y8R1_9PEZI</name>
<evidence type="ECO:0000256" key="1">
    <source>
        <dbReference type="ARBA" id="ARBA00006547"/>
    </source>
</evidence>
<comment type="similarity">
    <text evidence="1 2">Belongs to the arylamine N-acetyltransferase family.</text>
</comment>
<dbReference type="Gene3D" id="3.30.2140.20">
    <property type="match status" value="1"/>
</dbReference>
<dbReference type="PANTHER" id="PTHR11786">
    <property type="entry name" value="N-HYDROXYARYLAMINE O-ACETYLTRANSFERASE"/>
    <property type="match status" value="1"/>
</dbReference>
<dbReference type="Proteomes" id="UP001301769">
    <property type="component" value="Unassembled WGS sequence"/>
</dbReference>
<evidence type="ECO:0000256" key="2">
    <source>
        <dbReference type="RuleBase" id="RU003452"/>
    </source>
</evidence>
<evidence type="ECO:0000313" key="4">
    <source>
        <dbReference type="Proteomes" id="UP001301769"/>
    </source>
</evidence>
<evidence type="ECO:0008006" key="5">
    <source>
        <dbReference type="Google" id="ProtNLM"/>
    </source>
</evidence>
<dbReference type="InterPro" id="IPR001447">
    <property type="entry name" value="Arylamine_N-AcTrfase"/>
</dbReference>
<gene>
    <name evidence="3" type="ORF">QBC37DRAFT_12160</name>
</gene>
<dbReference type="InterPro" id="IPR053710">
    <property type="entry name" value="Arylamine_NAT_domain_sf"/>
</dbReference>
<comment type="caution">
    <text evidence="3">The sequence shown here is derived from an EMBL/GenBank/DDBJ whole genome shotgun (WGS) entry which is preliminary data.</text>
</comment>
<dbReference type="EMBL" id="MU858147">
    <property type="protein sequence ID" value="KAK4211527.1"/>
    <property type="molecule type" value="Genomic_DNA"/>
</dbReference>
<accession>A0AAN6Y8R1</accession>
<dbReference type="InterPro" id="IPR038765">
    <property type="entry name" value="Papain-like_cys_pep_sf"/>
</dbReference>
<dbReference type="Pfam" id="PF00797">
    <property type="entry name" value="Acetyltransf_2"/>
    <property type="match status" value="1"/>
</dbReference>
<sequence length="305" mass="35019">MATYTKDQLTQYFQRIRYSPQYDKLSTDPLHFLTELQMYHMAAVPFESLSLHYSKHRIISIDPEDLFQKVVRNGQGGYCMEVNTFFGAVLRSLGFFLIGVGGRVKSPALGYKGWDHMVNLVTINNKRYLVDVGFGADGPLQPVLLEDNHMIPLIGPAQARLQYKSLEEHTDPSQRVWVYSTQETKDAPWTDRYSFVEIEFFPADFEVINLRMSTTPQSFFVQSVMCIRTQLNFEKNGITSVVILFKDTVKKRFRVSESGVESSQTELLAELKTEDDRAKALDKHFGIVLRPEEQRAIRGLASELR</sequence>
<evidence type="ECO:0000313" key="3">
    <source>
        <dbReference type="EMBL" id="KAK4211527.1"/>
    </source>
</evidence>
<keyword evidence="2" id="KW-0808">Transferase</keyword>
<dbReference type="PANTHER" id="PTHR11786:SF0">
    <property type="entry name" value="ARYLAMINE N-ACETYLTRANSFERASE 4-RELATED"/>
    <property type="match status" value="1"/>
</dbReference>
<dbReference type="GO" id="GO:0016407">
    <property type="term" value="F:acetyltransferase activity"/>
    <property type="evidence" value="ECO:0007669"/>
    <property type="project" value="InterPro"/>
</dbReference>
<dbReference type="PRINTS" id="PR01543">
    <property type="entry name" value="ANATRNSFRASE"/>
</dbReference>
<keyword evidence="4" id="KW-1185">Reference proteome</keyword>
<reference evidence="3" key="1">
    <citation type="journal article" date="2023" name="Mol. Phylogenet. Evol.">
        <title>Genome-scale phylogeny and comparative genomics of the fungal order Sordariales.</title>
        <authorList>
            <person name="Hensen N."/>
            <person name="Bonometti L."/>
            <person name="Westerberg I."/>
            <person name="Brannstrom I.O."/>
            <person name="Guillou S."/>
            <person name="Cros-Aarteil S."/>
            <person name="Calhoun S."/>
            <person name="Haridas S."/>
            <person name="Kuo A."/>
            <person name="Mondo S."/>
            <person name="Pangilinan J."/>
            <person name="Riley R."/>
            <person name="LaButti K."/>
            <person name="Andreopoulos B."/>
            <person name="Lipzen A."/>
            <person name="Chen C."/>
            <person name="Yan M."/>
            <person name="Daum C."/>
            <person name="Ng V."/>
            <person name="Clum A."/>
            <person name="Steindorff A."/>
            <person name="Ohm R.A."/>
            <person name="Martin F."/>
            <person name="Silar P."/>
            <person name="Natvig D.O."/>
            <person name="Lalanne C."/>
            <person name="Gautier V."/>
            <person name="Ament-Velasquez S.L."/>
            <person name="Kruys A."/>
            <person name="Hutchinson M.I."/>
            <person name="Powell A.J."/>
            <person name="Barry K."/>
            <person name="Miller A.N."/>
            <person name="Grigoriev I.V."/>
            <person name="Debuchy R."/>
            <person name="Gladieux P."/>
            <person name="Hiltunen Thoren M."/>
            <person name="Johannesson H."/>
        </authorList>
    </citation>
    <scope>NUCLEOTIDE SEQUENCE</scope>
    <source>
        <strain evidence="3">PSN293</strain>
    </source>
</reference>
<keyword evidence="2" id="KW-0012">Acyltransferase</keyword>
<dbReference type="AlphaFoldDB" id="A0AAN6Y8R1"/>
<proteinExistence type="inferred from homology"/>
<organism evidence="3 4">
    <name type="scientific">Rhypophila decipiens</name>
    <dbReference type="NCBI Taxonomy" id="261697"/>
    <lineage>
        <taxon>Eukaryota</taxon>
        <taxon>Fungi</taxon>
        <taxon>Dikarya</taxon>
        <taxon>Ascomycota</taxon>
        <taxon>Pezizomycotina</taxon>
        <taxon>Sordariomycetes</taxon>
        <taxon>Sordariomycetidae</taxon>
        <taxon>Sordariales</taxon>
        <taxon>Naviculisporaceae</taxon>
        <taxon>Rhypophila</taxon>
    </lineage>
</organism>